<dbReference type="InterPro" id="IPR011990">
    <property type="entry name" value="TPR-like_helical_dom_sf"/>
</dbReference>
<protein>
    <recommendedName>
        <fullName evidence="3">Tetratricopeptide repeat protein</fullName>
    </recommendedName>
</protein>
<sequence length="264" mass="30139">MSISKPTIKRLQLLTIILLMALIHKGHAQSIDLNSRLFQRSKAAYGELDLKKAKRLCLKAMEKDDLKEQPDAQLLLANIYFAEKAFDESRKLYYKILTGLDITDDRRTFLQNAISRSQKNINHIKDLKVPKQSFEGEVASGIVNLNNFEKVTSLDSMVIYPGCSVYEDQKTTDKCFHYYVNDLISFNFDKTILKDIGINVPTVIYPFFTVTNEGTLSDIEVYAAHPLLELEGIRILREMSKLKPATVNGKPIAVKESMHVHIWN</sequence>
<dbReference type="SUPFAM" id="SSF81901">
    <property type="entry name" value="HCP-like"/>
    <property type="match status" value="1"/>
</dbReference>
<name>W8VXP5_9FLAO</name>
<dbReference type="RefSeq" id="WP_041496768.1">
    <property type="nucleotide sequence ID" value="NZ_AP014548.1"/>
</dbReference>
<dbReference type="KEGG" id="nmf:NMS_2278"/>
<evidence type="ECO:0000313" key="2">
    <source>
        <dbReference type="Proteomes" id="UP000031760"/>
    </source>
</evidence>
<dbReference type="EMBL" id="AP014548">
    <property type="protein sequence ID" value="BAO56287.1"/>
    <property type="molecule type" value="Genomic_DNA"/>
</dbReference>
<reference evidence="1 2" key="1">
    <citation type="journal article" date="2014" name="Proc. Natl. Acad. Sci. U.S.A.">
        <title>Functional characterization of flavobacteria rhodopsins reveals a unique class of light-driven chloride pump in bacteria.</title>
        <authorList>
            <person name="Yoshizawa S."/>
            <person name="Kumagai Y."/>
            <person name="Kim H."/>
            <person name="Ogura Y."/>
            <person name="Hayashi T."/>
            <person name="Iwasaki W."/>
            <person name="DeLong E.F."/>
            <person name="Kogure K."/>
        </authorList>
    </citation>
    <scope>NUCLEOTIDE SEQUENCE [LARGE SCALE GENOMIC DNA]</scope>
    <source>
        <strain evidence="1 2">S1-08</strain>
    </source>
</reference>
<dbReference type="Gene3D" id="3.30.1150.10">
    <property type="match status" value="1"/>
</dbReference>
<keyword evidence="2" id="KW-1185">Reference proteome</keyword>
<organism evidence="1 2">
    <name type="scientific">Nonlabens marinus S1-08</name>
    <dbReference type="NCBI Taxonomy" id="1454201"/>
    <lineage>
        <taxon>Bacteria</taxon>
        <taxon>Pseudomonadati</taxon>
        <taxon>Bacteroidota</taxon>
        <taxon>Flavobacteriia</taxon>
        <taxon>Flavobacteriales</taxon>
        <taxon>Flavobacteriaceae</taxon>
        <taxon>Nonlabens</taxon>
    </lineage>
</organism>
<evidence type="ECO:0000313" key="1">
    <source>
        <dbReference type="EMBL" id="BAO56287.1"/>
    </source>
</evidence>
<dbReference type="Proteomes" id="UP000031760">
    <property type="component" value="Chromosome"/>
</dbReference>
<dbReference type="OrthoDB" id="1522859at2"/>
<dbReference type="STRING" id="1454201.NMS_2278"/>
<dbReference type="AlphaFoldDB" id="W8VXP5"/>
<gene>
    <name evidence="1" type="ORF">NMS_2278</name>
</gene>
<dbReference type="Gene3D" id="1.25.40.10">
    <property type="entry name" value="Tetratricopeptide repeat domain"/>
    <property type="match status" value="1"/>
</dbReference>
<proteinExistence type="predicted"/>
<accession>W8VXP5</accession>
<dbReference type="HOGENOM" id="CLU_1053075_0_0_10"/>
<evidence type="ECO:0008006" key="3">
    <source>
        <dbReference type="Google" id="ProtNLM"/>
    </source>
</evidence>